<organism evidence="1 2">
    <name type="scientific">Ancylomarina longa</name>
    <dbReference type="NCBI Taxonomy" id="2487017"/>
    <lineage>
        <taxon>Bacteria</taxon>
        <taxon>Pseudomonadati</taxon>
        <taxon>Bacteroidota</taxon>
        <taxon>Bacteroidia</taxon>
        <taxon>Marinilabiliales</taxon>
        <taxon>Marinifilaceae</taxon>
        <taxon>Ancylomarina</taxon>
    </lineage>
</organism>
<evidence type="ECO:0008006" key="3">
    <source>
        <dbReference type="Google" id="ProtNLM"/>
    </source>
</evidence>
<name>A0A434B083_9BACT</name>
<evidence type="ECO:0000313" key="1">
    <source>
        <dbReference type="EMBL" id="RUT80194.1"/>
    </source>
</evidence>
<sequence length="209" mass="24503">MKLDNKFKEAISNLPSNEKDKLLFRLLKKDSNLVNRLYFDLIDNKSIESRRQEMETHVLKQINKMTNGYYSPGYLHMDMRYLSGEITEHVRITRDHFGEVSLNLLMLNGVLQSNSRKIADEPYGKAYKCCMYIITRTFKILTLINKLHEDYFIDLKNDLQSLGNQISENEYLIKLAIQNGLDVNWLISVDIPDNIVQIHKDIRSQGFLK</sequence>
<proteinExistence type="predicted"/>
<keyword evidence="2" id="KW-1185">Reference proteome</keyword>
<reference evidence="1 2" key="1">
    <citation type="submission" date="2018-11" db="EMBL/GenBank/DDBJ databases">
        <title>Parancylomarina longa gen. nov., sp. nov., isolated from sediments of southern Okinawa.</title>
        <authorList>
            <person name="Fu T."/>
        </authorList>
    </citation>
    <scope>NUCLEOTIDE SEQUENCE [LARGE SCALE GENOMIC DNA]</scope>
    <source>
        <strain evidence="1 2">T3-2 S1-C</strain>
    </source>
</reference>
<accession>A0A434B083</accession>
<evidence type="ECO:0000313" key="2">
    <source>
        <dbReference type="Proteomes" id="UP000282985"/>
    </source>
</evidence>
<dbReference type="OrthoDB" id="1432119at2"/>
<dbReference type="AlphaFoldDB" id="A0A434B083"/>
<dbReference type="EMBL" id="RJJX01000001">
    <property type="protein sequence ID" value="RUT80194.1"/>
    <property type="molecule type" value="Genomic_DNA"/>
</dbReference>
<dbReference type="Proteomes" id="UP000282985">
    <property type="component" value="Unassembled WGS sequence"/>
</dbReference>
<gene>
    <name evidence="1" type="ORF">DLK05_01830</name>
</gene>
<comment type="caution">
    <text evidence="1">The sequence shown here is derived from an EMBL/GenBank/DDBJ whole genome shotgun (WGS) entry which is preliminary data.</text>
</comment>
<protein>
    <recommendedName>
        <fullName evidence="3">Deoxyuridine 5'-triphosphate nucleotidohydrolase</fullName>
    </recommendedName>
</protein>